<gene>
    <name evidence="2" type="ORF">Pan181_24570</name>
</gene>
<name>A0A518ANE4_9BACT</name>
<feature type="transmembrane region" description="Helical" evidence="1">
    <location>
        <begin position="12"/>
        <end position="32"/>
    </location>
</feature>
<organism evidence="2 3">
    <name type="scientific">Aeoliella mucimassa</name>
    <dbReference type="NCBI Taxonomy" id="2527972"/>
    <lineage>
        <taxon>Bacteria</taxon>
        <taxon>Pseudomonadati</taxon>
        <taxon>Planctomycetota</taxon>
        <taxon>Planctomycetia</taxon>
        <taxon>Pirellulales</taxon>
        <taxon>Lacipirellulaceae</taxon>
        <taxon>Aeoliella</taxon>
    </lineage>
</organism>
<reference evidence="2 3" key="1">
    <citation type="submission" date="2019-02" db="EMBL/GenBank/DDBJ databases">
        <title>Deep-cultivation of Planctomycetes and their phenomic and genomic characterization uncovers novel biology.</title>
        <authorList>
            <person name="Wiegand S."/>
            <person name="Jogler M."/>
            <person name="Boedeker C."/>
            <person name="Pinto D."/>
            <person name="Vollmers J."/>
            <person name="Rivas-Marin E."/>
            <person name="Kohn T."/>
            <person name="Peeters S.H."/>
            <person name="Heuer A."/>
            <person name="Rast P."/>
            <person name="Oberbeckmann S."/>
            <person name="Bunk B."/>
            <person name="Jeske O."/>
            <person name="Meyerdierks A."/>
            <person name="Storesund J.E."/>
            <person name="Kallscheuer N."/>
            <person name="Luecker S."/>
            <person name="Lage O.M."/>
            <person name="Pohl T."/>
            <person name="Merkel B.J."/>
            <person name="Hornburger P."/>
            <person name="Mueller R.-W."/>
            <person name="Bruemmer F."/>
            <person name="Labrenz M."/>
            <person name="Spormann A.M."/>
            <person name="Op den Camp H."/>
            <person name="Overmann J."/>
            <person name="Amann R."/>
            <person name="Jetten M.S.M."/>
            <person name="Mascher T."/>
            <person name="Medema M.H."/>
            <person name="Devos D.P."/>
            <person name="Kaster A.-K."/>
            <person name="Ovreas L."/>
            <person name="Rohde M."/>
            <person name="Galperin M.Y."/>
            <person name="Jogler C."/>
        </authorList>
    </citation>
    <scope>NUCLEOTIDE SEQUENCE [LARGE SCALE GENOMIC DNA]</scope>
    <source>
        <strain evidence="2 3">Pan181</strain>
    </source>
</reference>
<keyword evidence="1" id="KW-1133">Transmembrane helix</keyword>
<dbReference type="RefSeq" id="WP_197529187.1">
    <property type="nucleotide sequence ID" value="NZ_CP036278.1"/>
</dbReference>
<evidence type="ECO:0000313" key="3">
    <source>
        <dbReference type="Proteomes" id="UP000315750"/>
    </source>
</evidence>
<feature type="transmembrane region" description="Helical" evidence="1">
    <location>
        <begin position="44"/>
        <end position="64"/>
    </location>
</feature>
<proteinExistence type="predicted"/>
<feature type="transmembrane region" description="Helical" evidence="1">
    <location>
        <begin position="142"/>
        <end position="162"/>
    </location>
</feature>
<feature type="transmembrane region" description="Helical" evidence="1">
    <location>
        <begin position="105"/>
        <end position="122"/>
    </location>
</feature>
<dbReference type="AlphaFoldDB" id="A0A518ANE4"/>
<feature type="transmembrane region" description="Helical" evidence="1">
    <location>
        <begin position="76"/>
        <end position="93"/>
    </location>
</feature>
<dbReference type="Proteomes" id="UP000315750">
    <property type="component" value="Chromosome"/>
</dbReference>
<accession>A0A518ANE4</accession>
<evidence type="ECO:0000256" key="1">
    <source>
        <dbReference type="SAM" id="Phobius"/>
    </source>
</evidence>
<evidence type="ECO:0000313" key="2">
    <source>
        <dbReference type="EMBL" id="QDU56249.1"/>
    </source>
</evidence>
<dbReference type="KEGG" id="amuc:Pan181_24570"/>
<dbReference type="EMBL" id="CP036278">
    <property type="protein sequence ID" value="QDU56249.1"/>
    <property type="molecule type" value="Genomic_DNA"/>
</dbReference>
<protein>
    <submittedName>
        <fullName evidence="2">Uncharacterized protein</fullName>
    </submittedName>
</protein>
<keyword evidence="1" id="KW-0812">Transmembrane</keyword>
<keyword evidence="3" id="KW-1185">Reference proteome</keyword>
<keyword evidence="1" id="KW-0472">Membrane</keyword>
<sequence>MVVVSPTFASILGWVVLASLCGLPAMAVLALQRSPQKHSRGLRLKDLLVLTALVCLACGLIPVVTQPYRVARHTGYAYALVGTCWWLLLAAALPVNQVMSWGAKMVFVSAAVLFCFIAPHVLFLELVPSWGLPNNLSNLYEYAASAGLAAVYLVVAGVAWEYSGAVKAANQSGV</sequence>